<dbReference type="GO" id="GO:0005524">
    <property type="term" value="F:ATP binding"/>
    <property type="evidence" value="ECO:0007669"/>
    <property type="project" value="UniProtKB-KW"/>
</dbReference>
<gene>
    <name evidence="5" type="ORF">ENP34_00130</name>
</gene>
<dbReference type="InterPro" id="IPR011703">
    <property type="entry name" value="ATPase_AAA-3"/>
</dbReference>
<dbReference type="Pfam" id="PF07726">
    <property type="entry name" value="AAA_3"/>
    <property type="match status" value="1"/>
</dbReference>
<evidence type="ECO:0000256" key="1">
    <source>
        <dbReference type="ARBA" id="ARBA00022741"/>
    </source>
</evidence>
<comment type="caution">
    <text evidence="5">The sequence shown here is derived from an EMBL/GenBank/DDBJ whole genome shotgun (WGS) entry which is preliminary data.</text>
</comment>
<dbReference type="InterPro" id="IPR041628">
    <property type="entry name" value="ChlI/MoxR_AAA_lid"/>
</dbReference>
<dbReference type="Pfam" id="PF17863">
    <property type="entry name" value="AAA_lid_2"/>
    <property type="match status" value="1"/>
</dbReference>
<evidence type="ECO:0000313" key="5">
    <source>
        <dbReference type="EMBL" id="HEG89846.1"/>
    </source>
</evidence>
<dbReference type="FunFam" id="3.40.50.300:FF:000640">
    <property type="entry name" value="MoxR family ATPase"/>
    <property type="match status" value="1"/>
</dbReference>
<dbReference type="PANTHER" id="PTHR42759:SF5">
    <property type="entry name" value="METHANOL DEHYDROGENASE REGULATOR"/>
    <property type="match status" value="1"/>
</dbReference>
<keyword evidence="1" id="KW-0547">Nucleotide-binding</keyword>
<organism evidence="5">
    <name type="scientific">Thermorudis peleae</name>
    <dbReference type="NCBI Taxonomy" id="1382356"/>
    <lineage>
        <taxon>Bacteria</taxon>
        <taxon>Pseudomonadati</taxon>
        <taxon>Thermomicrobiota</taxon>
        <taxon>Thermomicrobia</taxon>
        <taxon>Thermomicrobia incertae sedis</taxon>
        <taxon>Thermorudis</taxon>
    </lineage>
</organism>
<evidence type="ECO:0000256" key="3">
    <source>
        <dbReference type="ARBA" id="ARBA00061607"/>
    </source>
</evidence>
<evidence type="ECO:0000256" key="2">
    <source>
        <dbReference type="ARBA" id="ARBA00022840"/>
    </source>
</evidence>
<dbReference type="PIRSF" id="PIRSF002849">
    <property type="entry name" value="AAA_ATPase_chaperone_MoxR_prd"/>
    <property type="match status" value="1"/>
</dbReference>
<dbReference type="InterPro" id="IPR027417">
    <property type="entry name" value="P-loop_NTPase"/>
</dbReference>
<feature type="domain" description="AAA+ ATPase" evidence="4">
    <location>
        <begin position="36"/>
        <end position="177"/>
    </location>
</feature>
<dbReference type="SMART" id="SM00382">
    <property type="entry name" value="AAA"/>
    <property type="match status" value="1"/>
</dbReference>
<comment type="similarity">
    <text evidence="3">Belongs to the MoxR family.</text>
</comment>
<reference evidence="5" key="1">
    <citation type="journal article" date="2020" name="mSystems">
        <title>Genome- and Community-Level Interaction Insights into Carbon Utilization and Element Cycling Functions of Hydrothermarchaeota in Hydrothermal Sediment.</title>
        <authorList>
            <person name="Zhou Z."/>
            <person name="Liu Y."/>
            <person name="Xu W."/>
            <person name="Pan J."/>
            <person name="Luo Z.H."/>
            <person name="Li M."/>
        </authorList>
    </citation>
    <scope>NUCLEOTIDE SEQUENCE [LARGE SCALE GENOMIC DNA]</scope>
    <source>
        <strain evidence="5">SpSt-210</strain>
    </source>
</reference>
<dbReference type="GO" id="GO:0016887">
    <property type="term" value="F:ATP hydrolysis activity"/>
    <property type="evidence" value="ECO:0007669"/>
    <property type="project" value="InterPro"/>
</dbReference>
<dbReference type="PANTHER" id="PTHR42759">
    <property type="entry name" value="MOXR FAMILY PROTEIN"/>
    <property type="match status" value="1"/>
</dbReference>
<protein>
    <submittedName>
        <fullName evidence="5">MoxR family ATPase</fullName>
    </submittedName>
</protein>
<name>A0A831X0Q7_9BACT</name>
<keyword evidence="2" id="KW-0067">ATP-binding</keyword>
<dbReference type="SUPFAM" id="SSF52540">
    <property type="entry name" value="P-loop containing nucleoside triphosphate hydrolases"/>
    <property type="match status" value="1"/>
</dbReference>
<dbReference type="InterPro" id="IPR050764">
    <property type="entry name" value="CbbQ/NirQ/NorQ/GpvN"/>
</dbReference>
<dbReference type="Gene3D" id="1.10.8.80">
    <property type="entry name" value="Magnesium chelatase subunit I, C-Terminal domain"/>
    <property type="match status" value="1"/>
</dbReference>
<sequence length="315" mass="34948">MISTVAALGQRVIENVGRVIIGKDAVTELILVALLCEGHVLIEDVPGVGKTTLARAVARSIGGQFRRIQFMPDLLPSDITGLTFFNQRTGEFQFRAGPVFTNVLLADEINRATPRTQSALLEAMQERTVTIEGETIPLPRPFLVLATENPVEIEGTFPLPEAQLDRFLLRTVIGYPEPAEEVAMLARFQERNPLDELEPVTTPEELLRAAAACRSIYVEDDLRWYIAEIARATRRHEAIELGVSPRGTLALFHCAQALAAIRGRDFVLPDDVKELVTPVLAHRIILSPEARLRGRDARQLLEEIVETVNVPVEQL</sequence>
<evidence type="ECO:0000259" key="4">
    <source>
        <dbReference type="SMART" id="SM00382"/>
    </source>
</evidence>
<dbReference type="InterPro" id="IPR003593">
    <property type="entry name" value="AAA+_ATPase"/>
</dbReference>
<accession>A0A831X0Q7</accession>
<dbReference type="EMBL" id="DSIY01000004">
    <property type="protein sequence ID" value="HEG89846.1"/>
    <property type="molecule type" value="Genomic_DNA"/>
</dbReference>
<dbReference type="AlphaFoldDB" id="A0A831X0Q7"/>
<dbReference type="Gene3D" id="3.40.50.300">
    <property type="entry name" value="P-loop containing nucleotide triphosphate hydrolases"/>
    <property type="match status" value="1"/>
</dbReference>
<proteinExistence type="inferred from homology"/>